<dbReference type="Gene3D" id="1.10.10.790">
    <property type="entry name" value="Surp module"/>
    <property type="match status" value="1"/>
</dbReference>
<dbReference type="Gene3D" id="3.30.70.330">
    <property type="match status" value="1"/>
</dbReference>
<dbReference type="PROSITE" id="PS50128">
    <property type="entry name" value="SURP"/>
    <property type="match status" value="1"/>
</dbReference>
<dbReference type="OrthoDB" id="377209at2759"/>
<dbReference type="GO" id="GO:0003723">
    <property type="term" value="F:RNA binding"/>
    <property type="evidence" value="ECO:0007669"/>
    <property type="project" value="UniProtKB-UniRule"/>
</dbReference>
<accession>A0A9W8LM95</accession>
<comment type="caution">
    <text evidence="7">The sequence shown here is derived from an EMBL/GenBank/DDBJ whole genome shotgun (WGS) entry which is preliminary data.</text>
</comment>
<organism evidence="7 8">
    <name type="scientific">Coemansia interrupta</name>
    <dbReference type="NCBI Taxonomy" id="1126814"/>
    <lineage>
        <taxon>Eukaryota</taxon>
        <taxon>Fungi</taxon>
        <taxon>Fungi incertae sedis</taxon>
        <taxon>Zoopagomycota</taxon>
        <taxon>Kickxellomycotina</taxon>
        <taxon>Kickxellomycetes</taxon>
        <taxon>Kickxellales</taxon>
        <taxon>Kickxellaceae</taxon>
        <taxon>Coemansia</taxon>
    </lineage>
</organism>
<name>A0A9W8LM95_9FUNG</name>
<dbReference type="Proteomes" id="UP001140172">
    <property type="component" value="Unassembled WGS sequence"/>
</dbReference>
<keyword evidence="1 2" id="KW-0694">RNA-binding</keyword>
<evidence type="ECO:0000259" key="6">
    <source>
        <dbReference type="PROSITE" id="PS51391"/>
    </source>
</evidence>
<feature type="region of interest" description="Disordered" evidence="3">
    <location>
        <begin position="1"/>
        <end position="58"/>
    </location>
</feature>
<evidence type="ECO:0000256" key="2">
    <source>
        <dbReference type="PROSITE-ProRule" id="PRU00176"/>
    </source>
</evidence>
<evidence type="ECO:0000259" key="4">
    <source>
        <dbReference type="PROSITE" id="PS50102"/>
    </source>
</evidence>
<keyword evidence="8" id="KW-1185">Reference proteome</keyword>
<feature type="domain" description="SURP motif" evidence="5">
    <location>
        <begin position="160"/>
        <end position="203"/>
    </location>
</feature>
<reference evidence="7" key="1">
    <citation type="submission" date="2022-07" db="EMBL/GenBank/DDBJ databases">
        <title>Phylogenomic reconstructions and comparative analyses of Kickxellomycotina fungi.</title>
        <authorList>
            <person name="Reynolds N.K."/>
            <person name="Stajich J.E."/>
            <person name="Barry K."/>
            <person name="Grigoriev I.V."/>
            <person name="Crous P."/>
            <person name="Smith M.E."/>
        </authorList>
    </citation>
    <scope>NUCLEOTIDE SEQUENCE</scope>
    <source>
        <strain evidence="7">BCRC 34489</strain>
    </source>
</reference>
<dbReference type="PANTHER" id="PTHR23140">
    <property type="entry name" value="RNA PROCESSING PROTEIN LD23810P"/>
    <property type="match status" value="1"/>
</dbReference>
<dbReference type="InterPro" id="IPR000061">
    <property type="entry name" value="Surp"/>
</dbReference>
<dbReference type="SUPFAM" id="SSF54928">
    <property type="entry name" value="RNA-binding domain, RBD"/>
    <property type="match status" value="1"/>
</dbReference>
<dbReference type="AlphaFoldDB" id="A0A9W8LM95"/>
<dbReference type="InterPro" id="IPR051485">
    <property type="entry name" value="SR-CTD_assoc_factor"/>
</dbReference>
<dbReference type="PANTHER" id="PTHR23140:SF0">
    <property type="entry name" value="U2 SNRNP-ASSOCIATED SURP MOTIF-CONTAINING PROTEIN"/>
    <property type="match status" value="1"/>
</dbReference>
<evidence type="ECO:0000256" key="3">
    <source>
        <dbReference type="SAM" id="MobiDB-lite"/>
    </source>
</evidence>
<gene>
    <name evidence="7" type="ORF">GGI15_002104</name>
</gene>
<dbReference type="SUPFAM" id="SSF109905">
    <property type="entry name" value="Surp module (SWAP domain)"/>
    <property type="match status" value="1"/>
</dbReference>
<feature type="domain" description="RRM" evidence="4">
    <location>
        <begin position="61"/>
        <end position="142"/>
    </location>
</feature>
<dbReference type="PROSITE" id="PS50102">
    <property type="entry name" value="RRM"/>
    <property type="match status" value="1"/>
</dbReference>
<protein>
    <submittedName>
        <fullName evidence="7">Uncharacterized protein</fullName>
    </submittedName>
</protein>
<dbReference type="GO" id="GO:0005634">
    <property type="term" value="C:nucleus"/>
    <property type="evidence" value="ECO:0007669"/>
    <property type="project" value="TreeGrafter"/>
</dbReference>
<evidence type="ECO:0000313" key="8">
    <source>
        <dbReference type="Proteomes" id="UP001140172"/>
    </source>
</evidence>
<evidence type="ECO:0000256" key="1">
    <source>
        <dbReference type="ARBA" id="ARBA00022884"/>
    </source>
</evidence>
<dbReference type="GO" id="GO:0006396">
    <property type="term" value="P:RNA processing"/>
    <property type="evidence" value="ECO:0007669"/>
    <property type="project" value="InterPro"/>
</dbReference>
<sequence length="378" mass="42132">MHRRRVVKAAQLAQTSVFGDSASSSESEDSPETKAAPPALEEPSLPPPPSQPSHAENASSTNLVVHNLSPHTTERHLTRAFSRFGSIVSVKIMWPRGGAVQGSTGNTAFVSFDERTQAEQAMRAMDGARVDNREVHVAWARTQPRHQAVAMPEDPQVRRLVHWTADHVLAHGAQFEHALIQRRASDGRFDFLTAWRSPEHAYYRWRLYSRANGDARGRWRTQPFRMYDDREAPLVRPPGVPQGSVRMRFGRRVDRAMRPATGRRAVASAMRFAVEHAADADVLVDEVCRALGRCSAGGRPLGALHVVSDVLHNSAVARVPGVWRLRAAVERRLDDLFAALKAAMGTDEYRGVLAVLAVWHVWMVFPEQRLVGLAQMFM</sequence>
<proteinExistence type="predicted"/>
<dbReference type="EMBL" id="JANBUM010000101">
    <property type="protein sequence ID" value="KAJ2784950.1"/>
    <property type="molecule type" value="Genomic_DNA"/>
</dbReference>
<dbReference type="Pfam" id="PF01805">
    <property type="entry name" value="Surp"/>
    <property type="match status" value="1"/>
</dbReference>
<dbReference type="InterPro" id="IPR035967">
    <property type="entry name" value="SWAP/Surp_sf"/>
</dbReference>
<dbReference type="SMART" id="SM00360">
    <property type="entry name" value="RRM"/>
    <property type="match status" value="1"/>
</dbReference>
<dbReference type="InterPro" id="IPR008942">
    <property type="entry name" value="ENTH_VHS"/>
</dbReference>
<evidence type="ECO:0000313" key="7">
    <source>
        <dbReference type="EMBL" id="KAJ2784950.1"/>
    </source>
</evidence>
<feature type="domain" description="CID" evidence="6">
    <location>
        <begin position="241"/>
        <end position="378"/>
    </location>
</feature>
<evidence type="ECO:0000259" key="5">
    <source>
        <dbReference type="PROSITE" id="PS50128"/>
    </source>
</evidence>
<dbReference type="InterPro" id="IPR006569">
    <property type="entry name" value="CID_dom"/>
</dbReference>
<dbReference type="SMART" id="SM00648">
    <property type="entry name" value="SWAP"/>
    <property type="match status" value="1"/>
</dbReference>
<dbReference type="PROSITE" id="PS51391">
    <property type="entry name" value="CID"/>
    <property type="match status" value="1"/>
</dbReference>
<dbReference type="InterPro" id="IPR000504">
    <property type="entry name" value="RRM_dom"/>
</dbReference>
<dbReference type="Pfam" id="PF00076">
    <property type="entry name" value="RRM_1"/>
    <property type="match status" value="1"/>
</dbReference>
<dbReference type="InterPro" id="IPR035979">
    <property type="entry name" value="RBD_domain_sf"/>
</dbReference>
<dbReference type="InterPro" id="IPR012677">
    <property type="entry name" value="Nucleotide-bd_a/b_plait_sf"/>
</dbReference>
<dbReference type="Gene3D" id="1.25.40.90">
    <property type="match status" value="1"/>
</dbReference>